<keyword evidence="5" id="KW-1185">Reference proteome</keyword>
<dbReference type="Proteomes" id="UP001162480">
    <property type="component" value="Chromosome 12"/>
</dbReference>
<name>A0AA36BB43_OCTVU</name>
<protein>
    <submittedName>
        <fullName evidence="4">S1 type peptidase</fullName>
    </submittedName>
</protein>
<feature type="domain" description="Peptidase S1" evidence="3">
    <location>
        <begin position="15"/>
        <end position="89"/>
    </location>
</feature>
<dbReference type="EMBL" id="OX597825">
    <property type="protein sequence ID" value="CAI9731160.1"/>
    <property type="molecule type" value="Genomic_DNA"/>
</dbReference>
<sequence>MGKHYNSFVADASTAKLLETVKVNLYLSQQCKSYYPYVTDQQGDSGGPLMCRRSSDGKLTVVGTTSYGAAKCQSGMAVYENVAYFRKWIDEMREI</sequence>
<dbReference type="Gene3D" id="2.40.10.10">
    <property type="entry name" value="Trypsin-like serine proteases"/>
    <property type="match status" value="1"/>
</dbReference>
<evidence type="ECO:0000256" key="1">
    <source>
        <dbReference type="ARBA" id="ARBA00023157"/>
    </source>
</evidence>
<keyword evidence="1" id="KW-1015">Disulfide bond</keyword>
<gene>
    <name evidence="4" type="ORF">OCTVUL_1B008536</name>
</gene>
<accession>A0AA36BB43</accession>
<dbReference type="InterPro" id="IPR001254">
    <property type="entry name" value="Trypsin_dom"/>
</dbReference>
<dbReference type="SUPFAM" id="SSF50494">
    <property type="entry name" value="Trypsin-like serine proteases"/>
    <property type="match status" value="1"/>
</dbReference>
<dbReference type="GO" id="GO:0006508">
    <property type="term" value="P:proteolysis"/>
    <property type="evidence" value="ECO:0007669"/>
    <property type="project" value="InterPro"/>
</dbReference>
<evidence type="ECO:0000313" key="4">
    <source>
        <dbReference type="EMBL" id="CAI9731160.1"/>
    </source>
</evidence>
<evidence type="ECO:0000256" key="2">
    <source>
        <dbReference type="ARBA" id="ARBA00024195"/>
    </source>
</evidence>
<dbReference type="GO" id="GO:0004252">
    <property type="term" value="F:serine-type endopeptidase activity"/>
    <property type="evidence" value="ECO:0007669"/>
    <property type="project" value="InterPro"/>
</dbReference>
<evidence type="ECO:0000313" key="5">
    <source>
        <dbReference type="Proteomes" id="UP001162480"/>
    </source>
</evidence>
<dbReference type="InterPro" id="IPR051487">
    <property type="entry name" value="Ser/Thr_Proteases_Immune/Dev"/>
</dbReference>
<dbReference type="PANTHER" id="PTHR24256">
    <property type="entry name" value="TRYPTASE-RELATED"/>
    <property type="match status" value="1"/>
</dbReference>
<comment type="similarity">
    <text evidence="2">Belongs to the peptidase S1 family. CLIP subfamily.</text>
</comment>
<dbReference type="Pfam" id="PF00089">
    <property type="entry name" value="Trypsin"/>
    <property type="match status" value="1"/>
</dbReference>
<dbReference type="InterPro" id="IPR043504">
    <property type="entry name" value="Peptidase_S1_PA_chymotrypsin"/>
</dbReference>
<evidence type="ECO:0000259" key="3">
    <source>
        <dbReference type="Pfam" id="PF00089"/>
    </source>
</evidence>
<dbReference type="InterPro" id="IPR009003">
    <property type="entry name" value="Peptidase_S1_PA"/>
</dbReference>
<reference evidence="4" key="1">
    <citation type="submission" date="2023-08" db="EMBL/GenBank/DDBJ databases">
        <authorList>
            <person name="Alioto T."/>
            <person name="Alioto T."/>
            <person name="Gomez Garrido J."/>
        </authorList>
    </citation>
    <scope>NUCLEOTIDE SEQUENCE</scope>
</reference>
<dbReference type="AlphaFoldDB" id="A0AA36BB43"/>
<proteinExistence type="inferred from homology"/>
<organism evidence="4 5">
    <name type="scientific">Octopus vulgaris</name>
    <name type="common">Common octopus</name>
    <dbReference type="NCBI Taxonomy" id="6645"/>
    <lineage>
        <taxon>Eukaryota</taxon>
        <taxon>Metazoa</taxon>
        <taxon>Spiralia</taxon>
        <taxon>Lophotrochozoa</taxon>
        <taxon>Mollusca</taxon>
        <taxon>Cephalopoda</taxon>
        <taxon>Coleoidea</taxon>
        <taxon>Octopodiformes</taxon>
        <taxon>Octopoda</taxon>
        <taxon>Incirrata</taxon>
        <taxon>Octopodidae</taxon>
        <taxon>Octopus</taxon>
    </lineage>
</organism>